<evidence type="ECO:0000313" key="3">
    <source>
        <dbReference type="Proteomes" id="UP001193035"/>
    </source>
</evidence>
<keyword evidence="3" id="KW-1185">Reference proteome</keyword>
<name>A0ABY2X421_9RHOB</name>
<evidence type="ECO:0000313" key="2">
    <source>
        <dbReference type="EMBL" id="TMV09838.1"/>
    </source>
</evidence>
<comment type="caution">
    <text evidence="2">The sequence shown here is derived from an EMBL/GenBank/DDBJ whole genome shotgun (WGS) entry which is preliminary data.</text>
</comment>
<gene>
    <name evidence="2" type="ORF">FGK63_01850</name>
</gene>
<feature type="transmembrane region" description="Helical" evidence="1">
    <location>
        <begin position="134"/>
        <end position="155"/>
    </location>
</feature>
<organism evidence="2 3">
    <name type="scientific">Ruegeria sediminis</name>
    <dbReference type="NCBI Taxonomy" id="2583820"/>
    <lineage>
        <taxon>Bacteria</taxon>
        <taxon>Pseudomonadati</taxon>
        <taxon>Pseudomonadota</taxon>
        <taxon>Alphaproteobacteria</taxon>
        <taxon>Rhodobacterales</taxon>
        <taxon>Roseobacteraceae</taxon>
        <taxon>Ruegeria</taxon>
    </lineage>
</organism>
<feature type="transmembrane region" description="Helical" evidence="1">
    <location>
        <begin position="106"/>
        <end position="128"/>
    </location>
</feature>
<sequence length="176" mass="18649">MKKQGKFLDILRTVAPTIAAAFGGPLAGVATRTLADQLLGQPDASQDEVEAFVAGASGADLVRLKEIEAEFQQEMQRAGIELERIAADDRASARDRQVRTGDWTPTLLGLLIIAGFFGVLAAIFYFGLPETGGEVLLIMVGALGTMTTQISNYFFGSSAGSKEKQQIIASLKGGIQ</sequence>
<keyword evidence="1" id="KW-0472">Membrane</keyword>
<proteinExistence type="predicted"/>
<keyword evidence="1" id="KW-0812">Transmembrane</keyword>
<evidence type="ECO:0008006" key="4">
    <source>
        <dbReference type="Google" id="ProtNLM"/>
    </source>
</evidence>
<dbReference type="Proteomes" id="UP001193035">
    <property type="component" value="Unassembled WGS sequence"/>
</dbReference>
<evidence type="ECO:0000256" key="1">
    <source>
        <dbReference type="SAM" id="Phobius"/>
    </source>
</evidence>
<reference evidence="2 3" key="1">
    <citation type="submission" date="2019-05" db="EMBL/GenBank/DDBJ databases">
        <title>Ruegeria sp. nov., isolated from tidal flat.</title>
        <authorList>
            <person name="Kim W."/>
        </authorList>
    </citation>
    <scope>NUCLEOTIDE SEQUENCE [LARGE SCALE GENOMIC DNA]</scope>
    <source>
        <strain evidence="2 3">CAU 1488</strain>
    </source>
</reference>
<dbReference type="EMBL" id="VCPD01000001">
    <property type="protein sequence ID" value="TMV09838.1"/>
    <property type="molecule type" value="Genomic_DNA"/>
</dbReference>
<keyword evidence="1" id="KW-1133">Transmembrane helix</keyword>
<dbReference type="RefSeq" id="WP_138839897.1">
    <property type="nucleotide sequence ID" value="NZ_VCPD01000001.1"/>
</dbReference>
<protein>
    <recommendedName>
        <fullName evidence="4">DUF1269 domain-containing protein</fullName>
    </recommendedName>
</protein>
<accession>A0ABY2X421</accession>